<dbReference type="Proteomes" id="UP000282388">
    <property type="component" value="Unassembled WGS sequence"/>
</dbReference>
<feature type="domain" description="SnoaL-like" evidence="1">
    <location>
        <begin position="5"/>
        <end position="99"/>
    </location>
</feature>
<dbReference type="EMBL" id="RAXV01000044">
    <property type="protein sequence ID" value="RKG29372.1"/>
    <property type="molecule type" value="Genomic_DNA"/>
</dbReference>
<keyword evidence="3" id="KW-1185">Reference proteome</keyword>
<dbReference type="Pfam" id="PF12680">
    <property type="entry name" value="SnoaL_2"/>
    <property type="match status" value="1"/>
</dbReference>
<proteinExistence type="predicted"/>
<comment type="caution">
    <text evidence="2">The sequence shown here is derived from an EMBL/GenBank/DDBJ whole genome shotgun (WGS) entry which is preliminary data.</text>
</comment>
<evidence type="ECO:0000313" key="2">
    <source>
        <dbReference type="EMBL" id="RKG29372.1"/>
    </source>
</evidence>
<dbReference type="OrthoDB" id="9812089at2"/>
<dbReference type="InterPro" id="IPR037401">
    <property type="entry name" value="SnoaL-like"/>
</dbReference>
<evidence type="ECO:0000259" key="1">
    <source>
        <dbReference type="Pfam" id="PF12680"/>
    </source>
</evidence>
<protein>
    <recommendedName>
        <fullName evidence="1">SnoaL-like domain-containing protein</fullName>
    </recommendedName>
</protein>
<name>A0A3A8E2K1_9GAMM</name>
<organism evidence="2 3">
    <name type="scientific">Acinetobacter tianfuensis</name>
    <dbReference type="NCBI Taxonomy" id="2419603"/>
    <lineage>
        <taxon>Bacteria</taxon>
        <taxon>Pseudomonadati</taxon>
        <taxon>Pseudomonadota</taxon>
        <taxon>Gammaproteobacteria</taxon>
        <taxon>Moraxellales</taxon>
        <taxon>Moraxellaceae</taxon>
        <taxon>Acinetobacter</taxon>
    </lineage>
</organism>
<dbReference type="SUPFAM" id="SSF54427">
    <property type="entry name" value="NTF2-like"/>
    <property type="match status" value="1"/>
</dbReference>
<gene>
    <name evidence="2" type="ORF">D7V32_15360</name>
</gene>
<dbReference type="Gene3D" id="3.10.450.50">
    <property type="match status" value="1"/>
</dbReference>
<reference evidence="2 3" key="1">
    <citation type="submission" date="2018-09" db="EMBL/GenBank/DDBJ databases">
        <title>The draft genome of Acinetobacter spp. strains.</title>
        <authorList>
            <person name="Qin J."/>
            <person name="Feng Y."/>
            <person name="Zong Z."/>
        </authorList>
    </citation>
    <scope>NUCLEOTIDE SEQUENCE [LARGE SCALE GENOMIC DNA]</scope>
    <source>
        <strain evidence="2 3">WCHAc060012</strain>
    </source>
</reference>
<dbReference type="AlphaFoldDB" id="A0A3A8E2K1"/>
<accession>A0A3A8E2K1</accession>
<evidence type="ECO:0000313" key="3">
    <source>
        <dbReference type="Proteomes" id="UP000282388"/>
    </source>
</evidence>
<sequence length="117" mass="13507">MINFYNGVFIQHQVQQFANRCISSRYIQHSPDAPDGKAPFVDYFTQYFKDHPTAKNTIKRAIAEDDLVMLHVHAQQNKAGRGTAIVDIFRVEQGKIIEHWDVQQEIPEQSANTNTMF</sequence>
<dbReference type="InterPro" id="IPR032710">
    <property type="entry name" value="NTF2-like_dom_sf"/>
</dbReference>